<organism evidence="2 3">
    <name type="scientific">Acetivibrio clariflavus (strain DSM 19732 / NBRC 101661 / EBR45)</name>
    <name type="common">Clostridium clariflavum</name>
    <dbReference type="NCBI Taxonomy" id="720554"/>
    <lineage>
        <taxon>Bacteria</taxon>
        <taxon>Bacillati</taxon>
        <taxon>Bacillota</taxon>
        <taxon>Clostridia</taxon>
        <taxon>Eubacteriales</taxon>
        <taxon>Oscillospiraceae</taxon>
        <taxon>Acetivibrio</taxon>
    </lineage>
</organism>
<evidence type="ECO:0000313" key="2">
    <source>
        <dbReference type="EMBL" id="AEV69615.1"/>
    </source>
</evidence>
<gene>
    <name evidence="2" type="ordered locus">Clocl_3088</name>
</gene>
<reference evidence="2 3" key="2">
    <citation type="journal article" date="2012" name="Stand. Genomic Sci.">
        <title>Complete Genome Sequence of Clostridium clariflavum DSM 19732.</title>
        <authorList>
            <person name="Izquierdo J.A."/>
            <person name="Goodwin L."/>
            <person name="Davenport K.W."/>
            <person name="Teshima H."/>
            <person name="Bruce D."/>
            <person name="Detter C."/>
            <person name="Tapia R."/>
            <person name="Han S."/>
            <person name="Land M."/>
            <person name="Hauser L."/>
            <person name="Jeffries C.D."/>
            <person name="Han J."/>
            <person name="Pitluck S."/>
            <person name="Nolan M."/>
            <person name="Chen A."/>
            <person name="Huntemann M."/>
            <person name="Mavromatis K."/>
            <person name="Mikhailova N."/>
            <person name="Liolios K."/>
            <person name="Woyke T."/>
            <person name="Lynd L.R."/>
        </authorList>
    </citation>
    <scope>NUCLEOTIDE SEQUENCE [LARGE SCALE GENOMIC DNA]</scope>
    <source>
        <strain evidence="3">DSM 19732 / NBRC 101661 / EBR45</strain>
    </source>
</reference>
<dbReference type="eggNOG" id="ENOG5033QPE">
    <property type="taxonomic scope" value="Bacteria"/>
</dbReference>
<dbReference type="RefSeq" id="WP_014256158.1">
    <property type="nucleotide sequence ID" value="NC_016627.1"/>
</dbReference>
<proteinExistence type="predicted"/>
<feature type="domain" description="Copper amine oxidase-like N-terminal" evidence="1">
    <location>
        <begin position="32"/>
        <end position="134"/>
    </location>
</feature>
<evidence type="ECO:0000313" key="3">
    <source>
        <dbReference type="Proteomes" id="UP000005435"/>
    </source>
</evidence>
<dbReference type="OrthoDB" id="2079905at2"/>
<dbReference type="Gene3D" id="3.40.1000.10">
    <property type="entry name" value="Mog1/PsbP, alpha/beta/alpha sandwich"/>
    <property type="match status" value="1"/>
</dbReference>
<evidence type="ECO:0000259" key="1">
    <source>
        <dbReference type="Pfam" id="PF07833"/>
    </source>
</evidence>
<reference evidence="3" key="1">
    <citation type="submission" date="2011-12" db="EMBL/GenBank/DDBJ databases">
        <title>Complete sequence of Clostridium clariflavum DSM 19732.</title>
        <authorList>
            <consortium name="US DOE Joint Genome Institute"/>
            <person name="Lucas S."/>
            <person name="Han J."/>
            <person name="Lapidus A."/>
            <person name="Cheng J.-F."/>
            <person name="Goodwin L."/>
            <person name="Pitluck S."/>
            <person name="Peters L."/>
            <person name="Teshima H."/>
            <person name="Detter J.C."/>
            <person name="Han C."/>
            <person name="Tapia R."/>
            <person name="Land M."/>
            <person name="Hauser L."/>
            <person name="Kyrpides N."/>
            <person name="Ivanova N."/>
            <person name="Pagani I."/>
            <person name="Kitzmiller T."/>
            <person name="Lynd L."/>
            <person name="Izquierdo J."/>
            <person name="Woyke T."/>
        </authorList>
    </citation>
    <scope>NUCLEOTIDE SEQUENCE [LARGE SCALE GENOMIC DNA]</scope>
    <source>
        <strain evidence="3">DSM 19732 / NBRC 101661 / EBR45</strain>
    </source>
</reference>
<accession>G8LV38</accession>
<dbReference type="EMBL" id="CP003065">
    <property type="protein sequence ID" value="AEV69615.1"/>
    <property type="molecule type" value="Genomic_DNA"/>
</dbReference>
<name>G8LV38_ACECE</name>
<dbReference type="InterPro" id="IPR012854">
    <property type="entry name" value="Cu_amine_oxidase-like_N"/>
</dbReference>
<dbReference type="KEGG" id="ccl:Clocl_3088"/>
<dbReference type="Proteomes" id="UP000005435">
    <property type="component" value="Chromosome"/>
</dbReference>
<keyword evidence="3" id="KW-1185">Reference proteome</keyword>
<protein>
    <submittedName>
        <fullName evidence="2">Copper amine oxidase family protein</fullName>
    </submittedName>
</protein>
<sequence precursor="true">MKKIIILALILLLCVLFSINVYAGNQLKLFYNNKFINLSQEIIVRGNEYFVNAKELTAVIGTSCKIDMSKKELTIKTADSTLHYDIKTYDYTIVDASSISHNFPELINQTVYLPFTFISEFYNVNIKYDKKANLLYFFPKDSKIESFANSKYYYTLKIPENLYLSLDESYDNFDVSSISIVNEDNTFSASIICDPVTKTTIKNMRFLLSDYDSPDNYIFDRIIEYKQSYFRSLMESYKNEFLFGNSDKLLSESNIKIIRDYSEKLYGQNSNIILFNTISSNKFINTEDTNLIITIPSYENETIYSLSFSMPKGTLDSRNISNIMQIIEGLTIDNLENQEKIPEVLYDRDSIEASNRGIYPNPAAHEKEYKLLEDTLNFYNIKYPSHYIPYLQNNFIDNHSYRSFKINHTTSFSVTVEHLVGTPDKIMNKINFLKSYYGSKIFVKNIKDENINGNSFTVFEYELENNYTKEFITNYYISNGIRVYTIQLKSLMSKPSEDVLTEFRKIVASFEFTTQQSQKEINRTISFVKFFNERNGYSIFYPDNWSIQDSSQDINYDLIEITNPNFSGPLSIIINESEYTAKLTATELLRYLTGYDSSLGKYFKNYITPYTNKTYKLLNSSIVTNNDVTIIYKLVNYIDDGDRYKMCYSIDLVKNNKINSLFISASEYLFQDGVLADRDLNYILEFMTKSFQIEEKEDDQINIAAVEEKNEKIVFIENSLKKVFGDPTTISFAKNLESEKDVLVYVSNTPRSGAYRIYFDYNHKAIQVVSRVLTSDIEKSAKEKMMDLLKDKYIHDLSINSYDMTITVKYSETSYSSPEIKTYYILCTPSKKGYTIDFVRKLDIQSVKEICKTFLDNQYLTDVQINLPKNYSYSNENGNKYFYEKRIIPIYAEFDGQSGHFYLEIDPVTDSVKILEYISSTELKEKIEEHYYLMDPTSKVESFQPAKLDNFSFDVTVTSQTDNMLKEVIYMYYDKELVFLSKDPYFSGILVQK</sequence>
<dbReference type="AlphaFoldDB" id="G8LV38"/>
<dbReference type="HOGENOM" id="CLU_315616_0_0_9"/>
<dbReference type="Pfam" id="PF07833">
    <property type="entry name" value="Cu_amine_oxidN1"/>
    <property type="match status" value="1"/>
</dbReference>